<evidence type="ECO:0000313" key="3">
    <source>
        <dbReference type="Proteomes" id="UP001642484"/>
    </source>
</evidence>
<accession>A0ABP0LD80</accession>
<protein>
    <recommendedName>
        <fullName evidence="4">Peptidase A2 domain-containing protein</fullName>
    </recommendedName>
</protein>
<reference evidence="2 3" key="1">
    <citation type="submission" date="2024-02" db="EMBL/GenBank/DDBJ databases">
        <authorList>
            <person name="Chen Y."/>
            <person name="Shah S."/>
            <person name="Dougan E. K."/>
            <person name="Thang M."/>
            <person name="Chan C."/>
        </authorList>
    </citation>
    <scope>NUCLEOTIDE SEQUENCE [LARGE SCALE GENOMIC DNA]</scope>
</reference>
<keyword evidence="3" id="KW-1185">Reference proteome</keyword>
<dbReference type="InterPro" id="IPR021109">
    <property type="entry name" value="Peptidase_aspartic_dom_sf"/>
</dbReference>
<feature type="non-terminal residue" evidence="2">
    <location>
        <position position="287"/>
    </location>
</feature>
<evidence type="ECO:0000256" key="1">
    <source>
        <dbReference type="SAM" id="MobiDB-lite"/>
    </source>
</evidence>
<dbReference type="Proteomes" id="UP001642484">
    <property type="component" value="Unassembled WGS sequence"/>
</dbReference>
<evidence type="ECO:0008006" key="4">
    <source>
        <dbReference type="Google" id="ProtNLM"/>
    </source>
</evidence>
<proteinExistence type="predicted"/>
<gene>
    <name evidence="2" type="ORF">CCMP2556_LOCUS20544</name>
</gene>
<evidence type="ECO:0000313" key="2">
    <source>
        <dbReference type="EMBL" id="CAK9037106.1"/>
    </source>
</evidence>
<dbReference type="Gene3D" id="2.40.70.10">
    <property type="entry name" value="Acid Proteases"/>
    <property type="match status" value="1"/>
</dbReference>
<sequence length="287" mass="32030">MAGLRFTQPDSETQPDTAAIPKAAYSPDFFEDELRGYRLLKAAKLTSSEKQNILTQTSNSTSFLQVRRALRTLFAEEDESGHSWGRRPRIWWTDDQQSWDTVDDAWQCWDAYDPGHATWYAEEDEESYWAEWTGDDWDEAEWPDLDEAAEDGKGKSVQFHSITIDPSIYLNTTTGTRVIVDTGASENAVGASALATLLEQSQLPHEVSLTDRPVFKFGNGQQAQATSRVDLSGTSIGRVSFYVLGGEASATPPLLGGKTLRQLGAVLAYENNMFIYHSQDPQPSWFA</sequence>
<name>A0ABP0LD80_9DINO</name>
<feature type="region of interest" description="Disordered" evidence="1">
    <location>
        <begin position="1"/>
        <end position="22"/>
    </location>
</feature>
<dbReference type="EMBL" id="CAXAMN010012073">
    <property type="protein sequence ID" value="CAK9037106.1"/>
    <property type="molecule type" value="Genomic_DNA"/>
</dbReference>
<comment type="caution">
    <text evidence="2">The sequence shown here is derived from an EMBL/GenBank/DDBJ whole genome shotgun (WGS) entry which is preliminary data.</text>
</comment>
<organism evidence="2 3">
    <name type="scientific">Durusdinium trenchii</name>
    <dbReference type="NCBI Taxonomy" id="1381693"/>
    <lineage>
        <taxon>Eukaryota</taxon>
        <taxon>Sar</taxon>
        <taxon>Alveolata</taxon>
        <taxon>Dinophyceae</taxon>
        <taxon>Suessiales</taxon>
        <taxon>Symbiodiniaceae</taxon>
        <taxon>Durusdinium</taxon>
    </lineage>
</organism>